<dbReference type="InterPro" id="IPR011060">
    <property type="entry name" value="RibuloseP-bd_barrel"/>
</dbReference>
<keyword evidence="6 9" id="KW-0822">Tryptophan biosynthesis</keyword>
<accession>A0ABY3RYV3</accession>
<dbReference type="RefSeq" id="WP_231821406.1">
    <property type="nucleotide sequence ID" value="NZ_CP082781.1"/>
</dbReference>
<proteinExistence type="inferred from homology"/>
<feature type="domain" description="N-(5'phosphoribosyl) anthranilate isomerase (PRAI)" evidence="10">
    <location>
        <begin position="9"/>
        <end position="191"/>
    </location>
</feature>
<dbReference type="EC" id="5.3.1.24" evidence="3 9"/>
<evidence type="ECO:0000256" key="5">
    <source>
        <dbReference type="ARBA" id="ARBA00022605"/>
    </source>
</evidence>
<comment type="catalytic activity">
    <reaction evidence="1 9">
        <text>N-(5-phospho-beta-D-ribosyl)anthranilate = 1-(2-carboxyphenylamino)-1-deoxy-D-ribulose 5-phosphate</text>
        <dbReference type="Rhea" id="RHEA:21540"/>
        <dbReference type="ChEBI" id="CHEBI:18277"/>
        <dbReference type="ChEBI" id="CHEBI:58613"/>
        <dbReference type="EC" id="5.3.1.24"/>
    </reaction>
</comment>
<dbReference type="PANTHER" id="PTHR42894">
    <property type="entry name" value="N-(5'-PHOSPHORIBOSYL)ANTHRANILATE ISOMERASE"/>
    <property type="match status" value="1"/>
</dbReference>
<evidence type="ECO:0000256" key="4">
    <source>
        <dbReference type="ARBA" id="ARBA00022272"/>
    </source>
</evidence>
<evidence type="ECO:0000313" key="11">
    <source>
        <dbReference type="EMBL" id="UGS28280.1"/>
    </source>
</evidence>
<evidence type="ECO:0000256" key="9">
    <source>
        <dbReference type="HAMAP-Rule" id="MF_00135"/>
    </source>
</evidence>
<name>A0ABY3RYV3_9MICO</name>
<evidence type="ECO:0000313" key="12">
    <source>
        <dbReference type="Proteomes" id="UP001199642"/>
    </source>
</evidence>
<dbReference type="InterPro" id="IPR013785">
    <property type="entry name" value="Aldolase_TIM"/>
</dbReference>
<comment type="pathway">
    <text evidence="2 9">Amino-acid biosynthesis; L-tryptophan biosynthesis; L-tryptophan from chorismate: step 3/5.</text>
</comment>
<keyword evidence="5 9" id="KW-0028">Amino-acid biosynthesis</keyword>
<evidence type="ECO:0000256" key="1">
    <source>
        <dbReference type="ARBA" id="ARBA00001164"/>
    </source>
</evidence>
<dbReference type="HAMAP" id="MF_00135">
    <property type="entry name" value="PRAI"/>
    <property type="match status" value="1"/>
</dbReference>
<evidence type="ECO:0000256" key="3">
    <source>
        <dbReference type="ARBA" id="ARBA00012572"/>
    </source>
</evidence>
<dbReference type="GO" id="GO:0016853">
    <property type="term" value="F:isomerase activity"/>
    <property type="evidence" value="ECO:0007669"/>
    <property type="project" value="UniProtKB-KW"/>
</dbReference>
<keyword evidence="7 9" id="KW-0057">Aromatic amino acid biosynthesis</keyword>
<dbReference type="Gene3D" id="3.20.20.70">
    <property type="entry name" value="Aldolase class I"/>
    <property type="match status" value="1"/>
</dbReference>
<dbReference type="Pfam" id="PF00697">
    <property type="entry name" value="PRAI"/>
    <property type="match status" value="1"/>
</dbReference>
<dbReference type="Proteomes" id="UP001199642">
    <property type="component" value="Chromosome"/>
</dbReference>
<sequence>MIVQIYTAQSADEAVALAALGVDHVGLTPTSVGLPGQITEAVAAEAVDALRGRARSVALSVEVDVDEIARMAQAVRPDILHLCGEIGAVGPEDVRRLRTLLPAGMEIMQAIAVGADGDLAMARAYAEVADYLILDSYTTDVQGVGAAGVTHDWSRSAEIVASVSVPVILAGGLSADNVAEAIAVVRPWGVDSLTRTNRPLGGGRFEKDLDAVSAFVRGAAGVPTL</sequence>
<evidence type="ECO:0000259" key="10">
    <source>
        <dbReference type="Pfam" id="PF00697"/>
    </source>
</evidence>
<protein>
    <recommendedName>
        <fullName evidence="4 9">N-(5'-phosphoribosyl)anthranilate isomerase</fullName>
        <shortName evidence="9">PRAI</shortName>
        <ecNumber evidence="3 9">5.3.1.24</ecNumber>
    </recommendedName>
</protein>
<dbReference type="PANTHER" id="PTHR42894:SF1">
    <property type="entry name" value="N-(5'-PHOSPHORIBOSYL)ANTHRANILATE ISOMERASE"/>
    <property type="match status" value="1"/>
</dbReference>
<evidence type="ECO:0000256" key="6">
    <source>
        <dbReference type="ARBA" id="ARBA00022822"/>
    </source>
</evidence>
<dbReference type="EMBL" id="CP082781">
    <property type="protein sequence ID" value="UGS28280.1"/>
    <property type="molecule type" value="Genomic_DNA"/>
</dbReference>
<keyword evidence="8 9" id="KW-0413">Isomerase</keyword>
<evidence type="ECO:0000256" key="2">
    <source>
        <dbReference type="ARBA" id="ARBA00004664"/>
    </source>
</evidence>
<gene>
    <name evidence="9" type="primary">trpF</name>
    <name evidence="11" type="ORF">K8F61_09025</name>
</gene>
<reference evidence="11 12" key="1">
    <citation type="submission" date="2023-01" db="EMBL/GenBank/DDBJ databases">
        <title>Characterization of estradiol degrading bacteria Microbacterium sp. MZT7 and reveal degrading genes through genome analysis.</title>
        <authorList>
            <person name="Hao P."/>
            <person name="Gao Y."/>
        </authorList>
    </citation>
    <scope>NUCLEOTIDE SEQUENCE [LARGE SCALE GENOMIC DNA]</scope>
    <source>
        <strain evidence="11 12">MZT7</strain>
    </source>
</reference>
<evidence type="ECO:0000256" key="8">
    <source>
        <dbReference type="ARBA" id="ARBA00023235"/>
    </source>
</evidence>
<organism evidence="11 12">
    <name type="scientific">Microbacterium resistens</name>
    <dbReference type="NCBI Taxonomy" id="156977"/>
    <lineage>
        <taxon>Bacteria</taxon>
        <taxon>Bacillati</taxon>
        <taxon>Actinomycetota</taxon>
        <taxon>Actinomycetes</taxon>
        <taxon>Micrococcales</taxon>
        <taxon>Microbacteriaceae</taxon>
        <taxon>Microbacterium</taxon>
    </lineage>
</organism>
<keyword evidence="12" id="KW-1185">Reference proteome</keyword>
<evidence type="ECO:0000256" key="7">
    <source>
        <dbReference type="ARBA" id="ARBA00023141"/>
    </source>
</evidence>
<dbReference type="SUPFAM" id="SSF51366">
    <property type="entry name" value="Ribulose-phoshate binding barrel"/>
    <property type="match status" value="1"/>
</dbReference>
<comment type="similarity">
    <text evidence="9">Belongs to the TrpF family.</text>
</comment>
<dbReference type="InterPro" id="IPR044643">
    <property type="entry name" value="TrpF_fam"/>
</dbReference>
<dbReference type="InterPro" id="IPR001240">
    <property type="entry name" value="PRAI_dom"/>
</dbReference>
<dbReference type="CDD" id="cd00405">
    <property type="entry name" value="PRAI"/>
    <property type="match status" value="1"/>
</dbReference>